<dbReference type="CDD" id="cd03791">
    <property type="entry name" value="GT5_Glycogen_synthase_DULL1-like"/>
    <property type="match status" value="1"/>
</dbReference>
<dbReference type="Pfam" id="PF08323">
    <property type="entry name" value="Glyco_transf_5"/>
    <property type="match status" value="1"/>
</dbReference>
<evidence type="ECO:0000256" key="7">
    <source>
        <dbReference type="ARBA" id="ARBA00023056"/>
    </source>
</evidence>
<dbReference type="RefSeq" id="WP_116518795.1">
    <property type="nucleotide sequence ID" value="NZ_JACCEX010000003.1"/>
</dbReference>
<dbReference type="InterPro" id="IPR001296">
    <property type="entry name" value="Glyco_trans_1"/>
</dbReference>
<dbReference type="PANTHER" id="PTHR45825">
    <property type="entry name" value="GRANULE-BOUND STARCH SYNTHASE 1, CHLOROPLASTIC/AMYLOPLASTIC"/>
    <property type="match status" value="1"/>
</dbReference>
<feature type="domain" description="Starch synthase catalytic" evidence="10">
    <location>
        <begin position="4"/>
        <end position="238"/>
    </location>
</feature>
<evidence type="ECO:0000256" key="2">
    <source>
        <dbReference type="ARBA" id="ARBA00002764"/>
    </source>
</evidence>
<dbReference type="InterPro" id="IPR011835">
    <property type="entry name" value="GS/SS"/>
</dbReference>
<gene>
    <name evidence="8" type="primary">glgA</name>
    <name evidence="11" type="ORF">C7440_2537</name>
</gene>
<comment type="catalytic activity">
    <reaction evidence="1 8">
        <text>[(1-&gt;4)-alpha-D-glucosyl](n) + ADP-alpha-D-glucose = [(1-&gt;4)-alpha-D-glucosyl](n+1) + ADP + H(+)</text>
        <dbReference type="Rhea" id="RHEA:18189"/>
        <dbReference type="Rhea" id="RHEA-COMP:9584"/>
        <dbReference type="Rhea" id="RHEA-COMP:9587"/>
        <dbReference type="ChEBI" id="CHEBI:15378"/>
        <dbReference type="ChEBI" id="CHEBI:15444"/>
        <dbReference type="ChEBI" id="CHEBI:57498"/>
        <dbReference type="ChEBI" id="CHEBI:456216"/>
        <dbReference type="EC" id="2.4.1.21"/>
    </reaction>
</comment>
<proteinExistence type="inferred from homology"/>
<accession>A0A2U1CLE3</accession>
<dbReference type="NCBIfam" id="TIGR02095">
    <property type="entry name" value="glgA"/>
    <property type="match status" value="1"/>
</dbReference>
<comment type="function">
    <text evidence="2 8">Synthesizes alpha-1,4-glucan chains using ADP-glucose.</text>
</comment>
<keyword evidence="7 8" id="KW-0320">Glycogen biosynthesis</keyword>
<sequence>MALKILAVTSEAFPLAKTGGLGDAVSGMAGAIDAMGTDLTIMLPAYRGVRKRLAHAQRLGRLNGLPGGDAHLVGGYCPESGLRILLLENDALYDREGLYVDAAGVEYPDSAQRFAALSLAAARVAAGVPGVAVPDVLHAHDWHAALAPLALRQFGVTGVRSVLTLHNVAFQGCYPAGLADQTGIEPSLWASGGLLRGDCINFLHAGIACADKITVVSTNYAREILTPEFGCGLDGLLKARRADLLAIPNGIDASLWNPACDTYLRGCHFDADDLRNKALCKRRLQAKFGLNESPRTTLLAMGSRLTGQKMADVAVHALSRALQAHPDLQVCVIGCGEKDIEARMRELAERHPGRCAVHIGYSEDIAHLLHAGADVLLHGSRFEPFGLTPLYAMRYGTIPIGSRVGGMVDTIDDPGWTAGDEAMCAATGLLFPGDGEDDMCAAIDRAMRLRGSQTIWRRMQRNAMRKDFSWERAAPAYVQCYQALCHEVERMEQRQGSARPSVHAMPAHAAARHRGIAAGSRLQGLSLAGAPARAELLPRVSGASVA</sequence>
<dbReference type="GO" id="GO:0009011">
    <property type="term" value="F:alpha-1,4-glucan glucosyltransferase (ADP-glucose donor) activity"/>
    <property type="evidence" value="ECO:0007669"/>
    <property type="project" value="UniProtKB-UniRule"/>
</dbReference>
<dbReference type="PANTHER" id="PTHR45825:SF11">
    <property type="entry name" value="ALPHA AMYLASE DOMAIN-CONTAINING PROTEIN"/>
    <property type="match status" value="1"/>
</dbReference>
<dbReference type="Proteomes" id="UP000246145">
    <property type="component" value="Unassembled WGS sequence"/>
</dbReference>
<dbReference type="STRING" id="1231391.GCA_000308195_00348"/>
<keyword evidence="6 8" id="KW-0808">Transferase</keyword>
<dbReference type="HAMAP" id="MF_00484">
    <property type="entry name" value="Glycogen_synth"/>
    <property type="match status" value="1"/>
</dbReference>
<comment type="similarity">
    <text evidence="4 8">Belongs to the glycosyltransferase 1 family. Bacterial/plant glycogen synthase subfamily.</text>
</comment>
<dbReference type="InterPro" id="IPR013534">
    <property type="entry name" value="Starch_synth_cat_dom"/>
</dbReference>
<comment type="caution">
    <text evidence="11">The sequence shown here is derived from an EMBL/GenBank/DDBJ whole genome shotgun (WGS) entry which is preliminary data.</text>
</comment>
<dbReference type="OrthoDB" id="9808590at2"/>
<evidence type="ECO:0000259" key="10">
    <source>
        <dbReference type="Pfam" id="PF08323"/>
    </source>
</evidence>
<organism evidence="11 12">
    <name type="scientific">Pusillimonas noertemannii</name>
    <dbReference type="NCBI Taxonomy" id="305977"/>
    <lineage>
        <taxon>Bacteria</taxon>
        <taxon>Pseudomonadati</taxon>
        <taxon>Pseudomonadota</taxon>
        <taxon>Betaproteobacteria</taxon>
        <taxon>Burkholderiales</taxon>
        <taxon>Alcaligenaceae</taxon>
        <taxon>Pusillimonas</taxon>
    </lineage>
</organism>
<dbReference type="NCBIfam" id="NF001899">
    <property type="entry name" value="PRK00654.1-2"/>
    <property type="match status" value="1"/>
</dbReference>
<dbReference type="EC" id="2.4.1.21" evidence="8"/>
<evidence type="ECO:0000256" key="3">
    <source>
        <dbReference type="ARBA" id="ARBA00004964"/>
    </source>
</evidence>
<evidence type="ECO:0000259" key="9">
    <source>
        <dbReference type="Pfam" id="PF00534"/>
    </source>
</evidence>
<keyword evidence="12" id="KW-1185">Reference proteome</keyword>
<dbReference type="GO" id="GO:0005978">
    <property type="term" value="P:glycogen biosynthetic process"/>
    <property type="evidence" value="ECO:0007669"/>
    <property type="project" value="UniProtKB-UniRule"/>
</dbReference>
<reference evidence="11 12" key="1">
    <citation type="submission" date="2018-04" db="EMBL/GenBank/DDBJ databases">
        <title>Genomic Encyclopedia of Type Strains, Phase IV (KMG-IV): sequencing the most valuable type-strain genomes for metagenomic binning, comparative biology and taxonomic classification.</title>
        <authorList>
            <person name="Goeker M."/>
        </authorList>
    </citation>
    <scope>NUCLEOTIDE SEQUENCE [LARGE SCALE GENOMIC DNA]</scope>
    <source>
        <strain evidence="11 12">DSM 10065</strain>
    </source>
</reference>
<evidence type="ECO:0000256" key="8">
    <source>
        <dbReference type="HAMAP-Rule" id="MF_00484"/>
    </source>
</evidence>
<dbReference type="UniPathway" id="UPA00164"/>
<comment type="pathway">
    <text evidence="3 8">Glycan biosynthesis; glycogen biosynthesis.</text>
</comment>
<evidence type="ECO:0000313" key="11">
    <source>
        <dbReference type="EMBL" id="PVY61804.1"/>
    </source>
</evidence>
<dbReference type="SUPFAM" id="SSF53756">
    <property type="entry name" value="UDP-Glycosyltransferase/glycogen phosphorylase"/>
    <property type="match status" value="1"/>
</dbReference>
<dbReference type="Pfam" id="PF00534">
    <property type="entry name" value="Glycos_transf_1"/>
    <property type="match status" value="1"/>
</dbReference>
<evidence type="ECO:0000256" key="1">
    <source>
        <dbReference type="ARBA" id="ARBA00001478"/>
    </source>
</evidence>
<feature type="domain" description="Glycosyl transferase family 1" evidence="9">
    <location>
        <begin position="291"/>
        <end position="457"/>
    </location>
</feature>
<dbReference type="Gene3D" id="3.40.50.2000">
    <property type="entry name" value="Glycogen Phosphorylase B"/>
    <property type="match status" value="2"/>
</dbReference>
<name>A0A2U1CLE3_9BURK</name>
<dbReference type="AlphaFoldDB" id="A0A2U1CLE3"/>
<evidence type="ECO:0000313" key="12">
    <source>
        <dbReference type="Proteomes" id="UP000246145"/>
    </source>
</evidence>
<protein>
    <recommendedName>
        <fullName evidence="8">Glycogen synthase</fullName>
        <ecNumber evidence="8">2.4.1.21</ecNumber>
    </recommendedName>
    <alternativeName>
        <fullName evidence="8">Starch [bacterial glycogen] synthase</fullName>
    </alternativeName>
</protein>
<evidence type="ECO:0000256" key="5">
    <source>
        <dbReference type="ARBA" id="ARBA00022676"/>
    </source>
</evidence>
<dbReference type="GO" id="GO:0004373">
    <property type="term" value="F:alpha-1,4-glucan glucosyltransferase (UDP-glucose donor) activity"/>
    <property type="evidence" value="ECO:0007669"/>
    <property type="project" value="InterPro"/>
</dbReference>
<feature type="binding site" evidence="8">
    <location>
        <position position="17"/>
    </location>
    <ligand>
        <name>ADP-alpha-D-glucose</name>
        <dbReference type="ChEBI" id="CHEBI:57498"/>
    </ligand>
</feature>
<evidence type="ECO:0000256" key="6">
    <source>
        <dbReference type="ARBA" id="ARBA00022679"/>
    </source>
</evidence>
<dbReference type="EMBL" id="QEKO01000003">
    <property type="protein sequence ID" value="PVY61804.1"/>
    <property type="molecule type" value="Genomic_DNA"/>
</dbReference>
<keyword evidence="5 8" id="KW-0328">Glycosyltransferase</keyword>
<evidence type="ECO:0000256" key="4">
    <source>
        <dbReference type="ARBA" id="ARBA00010281"/>
    </source>
</evidence>